<reference evidence="7" key="1">
    <citation type="journal article" date="2014" name="Front. Microbiol.">
        <title>High frequency of phylogenetically diverse reductive dehalogenase-homologous genes in deep subseafloor sedimentary metagenomes.</title>
        <authorList>
            <person name="Kawai M."/>
            <person name="Futagami T."/>
            <person name="Toyoda A."/>
            <person name="Takaki Y."/>
            <person name="Nishi S."/>
            <person name="Hori S."/>
            <person name="Arai W."/>
            <person name="Tsubouchi T."/>
            <person name="Morono Y."/>
            <person name="Uchiyama I."/>
            <person name="Ito T."/>
            <person name="Fujiyama A."/>
            <person name="Inagaki F."/>
            <person name="Takami H."/>
        </authorList>
    </citation>
    <scope>NUCLEOTIDE SEQUENCE</scope>
    <source>
        <strain evidence="7">Expedition CK06-06</strain>
    </source>
</reference>
<protein>
    <recommendedName>
        <fullName evidence="8">RNA polymerase sigma-70 region 2 domain-containing protein</fullName>
    </recommendedName>
</protein>
<dbReference type="InterPro" id="IPR014284">
    <property type="entry name" value="RNA_pol_sigma-70_dom"/>
</dbReference>
<proteinExistence type="inferred from homology"/>
<dbReference type="InterPro" id="IPR013324">
    <property type="entry name" value="RNA_pol_sigma_r3/r4-like"/>
</dbReference>
<comment type="caution">
    <text evidence="7">The sequence shown here is derived from an EMBL/GenBank/DDBJ whole genome shotgun (WGS) entry which is preliminary data.</text>
</comment>
<sequence length="146" mass="16803">MSTTDRYYIERCLNGHSDDYRYLVRRYQTALLAHLAGRLGNKDSAEEAAQEALVRAYFSLEKLKKPESFFSWLLGIAGRVAKEQQRSQRRHREIASSLSENVLDSQPSQDYALELAIAELPDSYRELILLRYYGGYSCSQVAEQLD</sequence>
<dbReference type="Pfam" id="PF04542">
    <property type="entry name" value="Sigma70_r2"/>
    <property type="match status" value="1"/>
</dbReference>
<dbReference type="NCBIfam" id="TIGR02937">
    <property type="entry name" value="sigma70-ECF"/>
    <property type="match status" value="1"/>
</dbReference>
<evidence type="ECO:0000256" key="1">
    <source>
        <dbReference type="ARBA" id="ARBA00010641"/>
    </source>
</evidence>
<dbReference type="Gene3D" id="1.10.10.10">
    <property type="entry name" value="Winged helix-like DNA-binding domain superfamily/Winged helix DNA-binding domain"/>
    <property type="match status" value="1"/>
</dbReference>
<gene>
    <name evidence="7" type="ORF">S01H1_68534</name>
</gene>
<dbReference type="Gene3D" id="1.10.1740.10">
    <property type="match status" value="1"/>
</dbReference>
<keyword evidence="2" id="KW-0805">Transcription regulation</keyword>
<evidence type="ECO:0000256" key="2">
    <source>
        <dbReference type="ARBA" id="ARBA00023015"/>
    </source>
</evidence>
<dbReference type="GO" id="GO:0006352">
    <property type="term" value="P:DNA-templated transcription initiation"/>
    <property type="evidence" value="ECO:0007669"/>
    <property type="project" value="InterPro"/>
</dbReference>
<dbReference type="SUPFAM" id="SSF88659">
    <property type="entry name" value="Sigma3 and sigma4 domains of RNA polymerase sigma factors"/>
    <property type="match status" value="1"/>
</dbReference>
<keyword evidence="4" id="KW-0804">Transcription</keyword>
<evidence type="ECO:0000259" key="6">
    <source>
        <dbReference type="Pfam" id="PF08281"/>
    </source>
</evidence>
<name>X0WQE8_9ZZZZ</name>
<organism evidence="7">
    <name type="scientific">marine sediment metagenome</name>
    <dbReference type="NCBI Taxonomy" id="412755"/>
    <lineage>
        <taxon>unclassified sequences</taxon>
        <taxon>metagenomes</taxon>
        <taxon>ecological metagenomes</taxon>
    </lineage>
</organism>
<evidence type="ECO:0000313" key="7">
    <source>
        <dbReference type="EMBL" id="GAG32880.1"/>
    </source>
</evidence>
<dbReference type="Pfam" id="PF08281">
    <property type="entry name" value="Sigma70_r4_2"/>
    <property type="match status" value="1"/>
</dbReference>
<feature type="domain" description="RNA polymerase sigma-70 region 2" evidence="5">
    <location>
        <begin position="23"/>
        <end position="90"/>
    </location>
</feature>
<dbReference type="PANTHER" id="PTHR43133:SF51">
    <property type="entry name" value="RNA POLYMERASE SIGMA FACTOR"/>
    <property type="match status" value="1"/>
</dbReference>
<evidence type="ECO:0008006" key="8">
    <source>
        <dbReference type="Google" id="ProtNLM"/>
    </source>
</evidence>
<feature type="domain" description="RNA polymerase sigma factor 70 region 4 type 2" evidence="6">
    <location>
        <begin position="112"/>
        <end position="146"/>
    </location>
</feature>
<accession>X0WQE8</accession>
<dbReference type="AlphaFoldDB" id="X0WQE8"/>
<dbReference type="InterPro" id="IPR007627">
    <property type="entry name" value="RNA_pol_sigma70_r2"/>
</dbReference>
<dbReference type="InterPro" id="IPR013249">
    <property type="entry name" value="RNA_pol_sigma70_r4_t2"/>
</dbReference>
<evidence type="ECO:0000256" key="4">
    <source>
        <dbReference type="ARBA" id="ARBA00023163"/>
    </source>
</evidence>
<dbReference type="InterPro" id="IPR013325">
    <property type="entry name" value="RNA_pol_sigma_r2"/>
</dbReference>
<dbReference type="InterPro" id="IPR039425">
    <property type="entry name" value="RNA_pol_sigma-70-like"/>
</dbReference>
<evidence type="ECO:0000256" key="3">
    <source>
        <dbReference type="ARBA" id="ARBA00023082"/>
    </source>
</evidence>
<feature type="non-terminal residue" evidence="7">
    <location>
        <position position="146"/>
    </location>
</feature>
<dbReference type="GO" id="GO:0016987">
    <property type="term" value="F:sigma factor activity"/>
    <property type="evidence" value="ECO:0007669"/>
    <property type="project" value="UniProtKB-KW"/>
</dbReference>
<dbReference type="SUPFAM" id="SSF88946">
    <property type="entry name" value="Sigma2 domain of RNA polymerase sigma factors"/>
    <property type="match status" value="1"/>
</dbReference>
<comment type="similarity">
    <text evidence="1">Belongs to the sigma-70 factor family. ECF subfamily.</text>
</comment>
<dbReference type="InterPro" id="IPR036388">
    <property type="entry name" value="WH-like_DNA-bd_sf"/>
</dbReference>
<dbReference type="EMBL" id="BARS01045454">
    <property type="protein sequence ID" value="GAG32880.1"/>
    <property type="molecule type" value="Genomic_DNA"/>
</dbReference>
<dbReference type="PANTHER" id="PTHR43133">
    <property type="entry name" value="RNA POLYMERASE ECF-TYPE SIGMA FACTO"/>
    <property type="match status" value="1"/>
</dbReference>
<keyword evidence="3" id="KW-0731">Sigma factor</keyword>
<dbReference type="GO" id="GO:0003677">
    <property type="term" value="F:DNA binding"/>
    <property type="evidence" value="ECO:0007669"/>
    <property type="project" value="InterPro"/>
</dbReference>
<evidence type="ECO:0000259" key="5">
    <source>
        <dbReference type="Pfam" id="PF04542"/>
    </source>
</evidence>